<dbReference type="AlphaFoldDB" id="A0A432ZYS4"/>
<feature type="region of interest" description="Disordered" evidence="1">
    <location>
        <begin position="38"/>
        <end position="66"/>
    </location>
</feature>
<keyword evidence="3" id="KW-1185">Reference proteome</keyword>
<evidence type="ECO:0000256" key="1">
    <source>
        <dbReference type="SAM" id="MobiDB-lite"/>
    </source>
</evidence>
<evidence type="ECO:0000313" key="3">
    <source>
        <dbReference type="Proteomes" id="UP000268093"/>
    </source>
</evidence>
<proteinExistence type="predicted"/>
<sequence>MTLFMEHAAIPSNCFPTNLSATTMVRFPFGARHSSENKTCGGWRSERSEAERNHATRRGGVTARRRTQMSVVDDRVPGCLVFAKQINDGELLILSGRRQFICSYLKL</sequence>
<protein>
    <submittedName>
        <fullName evidence="2">Uncharacterized protein</fullName>
    </submittedName>
</protein>
<dbReference type="Proteomes" id="UP000268093">
    <property type="component" value="Unassembled WGS sequence"/>
</dbReference>
<dbReference type="EMBL" id="RBNI01028824">
    <property type="protein sequence ID" value="RUO95529.1"/>
    <property type="molecule type" value="Genomic_DNA"/>
</dbReference>
<reference evidence="2 3" key="1">
    <citation type="journal article" date="2018" name="New Phytol.">
        <title>Phylogenomics of Endogonaceae and evolution of mycorrhizas within Mucoromycota.</title>
        <authorList>
            <person name="Chang Y."/>
            <person name="Desiro A."/>
            <person name="Na H."/>
            <person name="Sandor L."/>
            <person name="Lipzen A."/>
            <person name="Clum A."/>
            <person name="Barry K."/>
            <person name="Grigoriev I.V."/>
            <person name="Martin F.M."/>
            <person name="Stajich J.E."/>
            <person name="Smith M.E."/>
            <person name="Bonito G."/>
            <person name="Spatafora J.W."/>
        </authorList>
    </citation>
    <scope>NUCLEOTIDE SEQUENCE [LARGE SCALE GENOMIC DNA]</scope>
    <source>
        <strain evidence="2 3">GMNB39</strain>
    </source>
</reference>
<accession>A0A432ZYS4</accession>
<comment type="caution">
    <text evidence="2">The sequence shown here is derived from an EMBL/GenBank/DDBJ whole genome shotgun (WGS) entry which is preliminary data.</text>
</comment>
<feature type="compositionally biased region" description="Basic and acidic residues" evidence="1">
    <location>
        <begin position="44"/>
        <end position="54"/>
    </location>
</feature>
<evidence type="ECO:0000313" key="2">
    <source>
        <dbReference type="EMBL" id="RUO95529.1"/>
    </source>
</evidence>
<name>A0A432ZYS4_9FUNG</name>
<gene>
    <name evidence="2" type="ORF">BC936DRAFT_143828</name>
</gene>
<organism evidence="2 3">
    <name type="scientific">Jimgerdemannia flammicorona</name>
    <dbReference type="NCBI Taxonomy" id="994334"/>
    <lineage>
        <taxon>Eukaryota</taxon>
        <taxon>Fungi</taxon>
        <taxon>Fungi incertae sedis</taxon>
        <taxon>Mucoromycota</taxon>
        <taxon>Mucoromycotina</taxon>
        <taxon>Endogonomycetes</taxon>
        <taxon>Endogonales</taxon>
        <taxon>Endogonaceae</taxon>
        <taxon>Jimgerdemannia</taxon>
    </lineage>
</organism>